<evidence type="ECO:0000313" key="1">
    <source>
        <dbReference type="EMBL" id="KAJ8530985.1"/>
    </source>
</evidence>
<gene>
    <name evidence="1" type="ORF">K7X08_025716</name>
</gene>
<reference evidence="2" key="1">
    <citation type="journal article" date="2023" name="Proc. Natl. Acad. Sci. U.S.A.">
        <title>Genomic and structural basis for evolution of tropane alkaloid biosynthesis.</title>
        <authorList>
            <person name="Wanga Y.-J."/>
            <person name="Taina T."/>
            <person name="Yua J.-Y."/>
            <person name="Lia J."/>
            <person name="Xua B."/>
            <person name="Chenc J."/>
            <person name="D'Auriad J.C."/>
            <person name="Huanga J.-P."/>
            <person name="Huanga S.-X."/>
        </authorList>
    </citation>
    <scope>NUCLEOTIDE SEQUENCE [LARGE SCALE GENOMIC DNA]</scope>
    <source>
        <strain evidence="2">cv. KIB-2019</strain>
    </source>
</reference>
<organism evidence="1 2">
    <name type="scientific">Anisodus acutangulus</name>
    <dbReference type="NCBI Taxonomy" id="402998"/>
    <lineage>
        <taxon>Eukaryota</taxon>
        <taxon>Viridiplantae</taxon>
        <taxon>Streptophyta</taxon>
        <taxon>Embryophyta</taxon>
        <taxon>Tracheophyta</taxon>
        <taxon>Spermatophyta</taxon>
        <taxon>Magnoliopsida</taxon>
        <taxon>eudicotyledons</taxon>
        <taxon>Gunneridae</taxon>
        <taxon>Pentapetalae</taxon>
        <taxon>asterids</taxon>
        <taxon>lamiids</taxon>
        <taxon>Solanales</taxon>
        <taxon>Solanaceae</taxon>
        <taxon>Solanoideae</taxon>
        <taxon>Hyoscyameae</taxon>
        <taxon>Anisodus</taxon>
    </lineage>
</organism>
<accession>A0A9Q1LAR1</accession>
<proteinExistence type="predicted"/>
<comment type="caution">
    <text evidence="1">The sequence shown here is derived from an EMBL/GenBank/DDBJ whole genome shotgun (WGS) entry which is preliminary data.</text>
</comment>
<evidence type="ECO:0000313" key="2">
    <source>
        <dbReference type="Proteomes" id="UP001152561"/>
    </source>
</evidence>
<protein>
    <submittedName>
        <fullName evidence="1">Uncharacterized protein</fullName>
    </submittedName>
</protein>
<name>A0A9Q1LAR1_9SOLA</name>
<dbReference type="AlphaFoldDB" id="A0A9Q1LAR1"/>
<dbReference type="EMBL" id="JAJAGQ010000021">
    <property type="protein sequence ID" value="KAJ8530985.1"/>
    <property type="molecule type" value="Genomic_DNA"/>
</dbReference>
<keyword evidence="2" id="KW-1185">Reference proteome</keyword>
<dbReference type="Proteomes" id="UP001152561">
    <property type="component" value="Unassembled WGS sequence"/>
</dbReference>
<sequence length="136" mass="15200">MRDINKDITNSNKETIDVDSDVAKDENDIVNKDAEINVANESMNNKVSVKVEGDNNKIVENEDHSQDELLPSSPIESEIQSYGQLMVSVDGKVVGSYPPSREDLIQVVDVSREEREEIQVADKAMEHVNVEKQLTS</sequence>